<name>A0AAJ0FV98_9HYPO</name>
<evidence type="ECO:0000313" key="2">
    <source>
        <dbReference type="Proteomes" id="UP001251528"/>
    </source>
</evidence>
<keyword evidence="2" id="KW-1185">Reference proteome</keyword>
<dbReference type="Proteomes" id="UP001251528">
    <property type="component" value="Unassembled WGS sequence"/>
</dbReference>
<sequence>MSSKKITDAAWKLMTTWKGPKPLQGFLSHIDALMMAAHIKKNFSARVDFRKAIIKDAEEVGKKEVLNILAAYLKASSIPKEEWPELDFVGFAAGEGDYRGTVDPNLKNLNLRPNDPQESTVFHLIPQQIVLRWEKHKRIYVIWPGTDFSRPREGTISTGLTISQILTHMIIGGFPDDLNAGQSETIASILGSPVGGDPSEVTAIRSVVNCLTANISVDGKKVFPSTIEQTAAFASKYTVPEGWEVDHIGHSLGCALMPVPAVHYAKYWPKAKHHMLSFAPWLTYSREAAEVIGKLFPGPMFTFIDYDDPVAQFAGISQTFYDMLVRGGKYGMLRSNRYPLGRVFRYSVLADSINPAIHHLLGCIRKAFEKMEAVNLDEFEASSLLRSCGTKAPVIDVTQKSLEQVVDDWVDKK</sequence>
<proteinExistence type="predicted"/>
<gene>
    <name evidence="1" type="ORF">QQS21_009847</name>
</gene>
<protein>
    <submittedName>
        <fullName evidence="1">Uncharacterized protein</fullName>
    </submittedName>
</protein>
<reference evidence="1" key="1">
    <citation type="submission" date="2023-06" db="EMBL/GenBank/DDBJ databases">
        <title>Conoideocrella luteorostrata (Hypocreales: Clavicipitaceae), a potential biocontrol fungus for elongate hemlock scale in United States Christmas tree production areas.</title>
        <authorList>
            <person name="Barrett H."/>
            <person name="Lovett B."/>
            <person name="Macias A.M."/>
            <person name="Stajich J.E."/>
            <person name="Kasson M.T."/>
        </authorList>
    </citation>
    <scope>NUCLEOTIDE SEQUENCE</scope>
    <source>
        <strain evidence="1">ARSEF 14590</strain>
    </source>
</reference>
<dbReference type="EMBL" id="JASWJB010000265">
    <property type="protein sequence ID" value="KAK2592468.1"/>
    <property type="molecule type" value="Genomic_DNA"/>
</dbReference>
<organism evidence="1 2">
    <name type="scientific">Conoideocrella luteorostrata</name>
    <dbReference type="NCBI Taxonomy" id="1105319"/>
    <lineage>
        <taxon>Eukaryota</taxon>
        <taxon>Fungi</taxon>
        <taxon>Dikarya</taxon>
        <taxon>Ascomycota</taxon>
        <taxon>Pezizomycotina</taxon>
        <taxon>Sordariomycetes</taxon>
        <taxon>Hypocreomycetidae</taxon>
        <taxon>Hypocreales</taxon>
        <taxon>Clavicipitaceae</taxon>
        <taxon>Conoideocrella</taxon>
    </lineage>
</organism>
<comment type="caution">
    <text evidence="1">The sequence shown here is derived from an EMBL/GenBank/DDBJ whole genome shotgun (WGS) entry which is preliminary data.</text>
</comment>
<dbReference type="AlphaFoldDB" id="A0AAJ0FV98"/>
<accession>A0AAJ0FV98</accession>
<evidence type="ECO:0000313" key="1">
    <source>
        <dbReference type="EMBL" id="KAK2592468.1"/>
    </source>
</evidence>